<feature type="compositionally biased region" description="Polar residues" evidence="1">
    <location>
        <begin position="173"/>
        <end position="183"/>
    </location>
</feature>
<organism evidence="2 3">
    <name type="scientific">Stylosanthes scabra</name>
    <dbReference type="NCBI Taxonomy" id="79078"/>
    <lineage>
        <taxon>Eukaryota</taxon>
        <taxon>Viridiplantae</taxon>
        <taxon>Streptophyta</taxon>
        <taxon>Embryophyta</taxon>
        <taxon>Tracheophyta</taxon>
        <taxon>Spermatophyta</taxon>
        <taxon>Magnoliopsida</taxon>
        <taxon>eudicotyledons</taxon>
        <taxon>Gunneridae</taxon>
        <taxon>Pentapetalae</taxon>
        <taxon>rosids</taxon>
        <taxon>fabids</taxon>
        <taxon>Fabales</taxon>
        <taxon>Fabaceae</taxon>
        <taxon>Papilionoideae</taxon>
        <taxon>50 kb inversion clade</taxon>
        <taxon>dalbergioids sensu lato</taxon>
        <taxon>Dalbergieae</taxon>
        <taxon>Pterocarpus clade</taxon>
        <taxon>Stylosanthes</taxon>
    </lineage>
</organism>
<comment type="caution">
    <text evidence="2">The sequence shown here is derived from an EMBL/GenBank/DDBJ whole genome shotgun (WGS) entry which is preliminary data.</text>
</comment>
<protein>
    <submittedName>
        <fullName evidence="2">Uncharacterized protein</fullName>
    </submittedName>
</protein>
<dbReference type="Proteomes" id="UP001341840">
    <property type="component" value="Unassembled WGS sequence"/>
</dbReference>
<proteinExistence type="predicted"/>
<dbReference type="EMBL" id="JASCZI010151461">
    <property type="protein sequence ID" value="MED6172980.1"/>
    <property type="molecule type" value="Genomic_DNA"/>
</dbReference>
<evidence type="ECO:0000313" key="3">
    <source>
        <dbReference type="Proteomes" id="UP001341840"/>
    </source>
</evidence>
<name>A0ABU6VH48_9FABA</name>
<gene>
    <name evidence="2" type="ORF">PIB30_055117</name>
</gene>
<evidence type="ECO:0000313" key="2">
    <source>
        <dbReference type="EMBL" id="MED6172980.1"/>
    </source>
</evidence>
<keyword evidence="3" id="KW-1185">Reference proteome</keyword>
<feature type="region of interest" description="Disordered" evidence="1">
    <location>
        <begin position="140"/>
        <end position="198"/>
    </location>
</feature>
<accession>A0ABU6VH48</accession>
<evidence type="ECO:0000256" key="1">
    <source>
        <dbReference type="SAM" id="MobiDB-lite"/>
    </source>
</evidence>
<sequence>MAFVLDGGKYFSKNLFLNDPQSEVTSAGKVWYQSFALSSKENVLAPPISEEVVRVLESELNQSKGLLSDASLASSDQRLACLARRKPCQGRGPKFKSVIEMQPSLKIPSIGLLPRKQKQSGLKSARLWVEILYVPMSTADPSLDGLSPKGNLPPQGGEVNPYPNVLGIHNSRGPRSQQNSSKSRITRKNSPVVHFAPN</sequence>
<reference evidence="2 3" key="1">
    <citation type="journal article" date="2023" name="Plants (Basel)">
        <title>Bridging the Gap: Combining Genomics and Transcriptomics Approaches to Understand Stylosanthes scabra, an Orphan Legume from the Brazilian Caatinga.</title>
        <authorList>
            <person name="Ferreira-Neto J.R.C."/>
            <person name="da Silva M.D."/>
            <person name="Binneck E."/>
            <person name="de Melo N.F."/>
            <person name="da Silva R.H."/>
            <person name="de Melo A.L.T.M."/>
            <person name="Pandolfi V."/>
            <person name="Bustamante F.O."/>
            <person name="Brasileiro-Vidal A.C."/>
            <person name="Benko-Iseppon A.M."/>
        </authorList>
    </citation>
    <scope>NUCLEOTIDE SEQUENCE [LARGE SCALE GENOMIC DNA]</scope>
    <source>
        <tissue evidence="2">Leaves</tissue>
    </source>
</reference>